<evidence type="ECO:0000256" key="1">
    <source>
        <dbReference type="SAM" id="SignalP"/>
    </source>
</evidence>
<dbReference type="RefSeq" id="WP_227871399.1">
    <property type="nucleotide sequence ID" value="NZ_BDOQ01000003.1"/>
</dbReference>
<name>A0A2R5F6H6_9PROT</name>
<dbReference type="EMBL" id="BDOQ01000003">
    <property type="protein sequence ID" value="GBG13870.1"/>
    <property type="molecule type" value="Genomic_DNA"/>
</dbReference>
<reference evidence="2 3" key="1">
    <citation type="journal article" date="2018" name="Environ. Microbiol.">
        <title>Isolation and genomic characterization of Novimethylophilus kurashikiensis gen. nov. sp. nov., a new lanthanide-dependent methylotrophic species of Methylophilaceae.</title>
        <authorList>
            <person name="Lv H."/>
            <person name="Sahin N."/>
            <person name="Tani A."/>
        </authorList>
    </citation>
    <scope>NUCLEOTIDE SEQUENCE [LARGE SCALE GENOMIC DNA]</scope>
    <source>
        <strain evidence="2 3">La2-4</strain>
    </source>
</reference>
<organism evidence="2 3">
    <name type="scientific">Novimethylophilus kurashikiensis</name>
    <dbReference type="NCBI Taxonomy" id="1825523"/>
    <lineage>
        <taxon>Bacteria</taxon>
        <taxon>Pseudomonadati</taxon>
        <taxon>Pseudomonadota</taxon>
        <taxon>Betaproteobacteria</taxon>
        <taxon>Nitrosomonadales</taxon>
        <taxon>Methylophilaceae</taxon>
        <taxon>Novimethylophilus</taxon>
    </lineage>
</organism>
<comment type="caution">
    <text evidence="2">The sequence shown here is derived from an EMBL/GenBank/DDBJ whole genome shotgun (WGS) entry which is preliminary data.</text>
</comment>
<gene>
    <name evidence="2" type="ORF">NMK_1422</name>
</gene>
<dbReference type="AlphaFoldDB" id="A0A2R5F6H6"/>
<evidence type="ECO:0000313" key="2">
    <source>
        <dbReference type="EMBL" id="GBG13870.1"/>
    </source>
</evidence>
<keyword evidence="3" id="KW-1185">Reference proteome</keyword>
<protein>
    <submittedName>
        <fullName evidence="2">Uncharacterized protein</fullName>
    </submittedName>
</protein>
<dbReference type="InterPro" id="IPR010239">
    <property type="entry name" value="CHP02001"/>
</dbReference>
<accession>A0A2R5F6H6</accession>
<keyword evidence="1" id="KW-0732">Signal</keyword>
<evidence type="ECO:0000313" key="3">
    <source>
        <dbReference type="Proteomes" id="UP000245081"/>
    </source>
</evidence>
<feature type="signal peptide" evidence="1">
    <location>
        <begin position="1"/>
        <end position="23"/>
    </location>
</feature>
<dbReference type="Proteomes" id="UP000245081">
    <property type="component" value="Unassembled WGS sequence"/>
</dbReference>
<dbReference type="SUPFAM" id="SSF56935">
    <property type="entry name" value="Porins"/>
    <property type="match status" value="1"/>
</dbReference>
<proteinExistence type="predicted"/>
<feature type="chain" id="PRO_5015306045" evidence="1">
    <location>
        <begin position="24"/>
        <end position="305"/>
    </location>
</feature>
<dbReference type="NCBIfam" id="TIGR02001">
    <property type="entry name" value="gcw_chp"/>
    <property type="match status" value="1"/>
</dbReference>
<sequence>MHKKLMTLAVASTFAALSGVAMAEDAAPAAAAPAAEAAAAAPAPDWTFPASISFVTDYIFRGQSQTWGKPAAQFGIEADHKSGFYAGFAASNVSDQWLPGANLETDFYGGFRGAVPAVSDVSFDVGGIYYYYPGANWSDSGFNPPTCPSCNTKSKSLNTFEIYGALTYKWLTVKAGTTLTDYWGWDNNNSGVGGGFNGNLNAGVKPGGDTKGSYYYEADAAYEVVPTWTISGQVGRQIISDSNGLDITYYKAGITKAFNGGWSVGAFYSGTNEPDAYKDFLSLRNTTSKSDIAKDTGFITLTKSF</sequence>
<dbReference type="Pfam" id="PF09694">
    <property type="entry name" value="Gcw_chp"/>
    <property type="match status" value="1"/>
</dbReference>